<evidence type="ECO:0000256" key="3">
    <source>
        <dbReference type="ARBA" id="ARBA00022692"/>
    </source>
</evidence>
<dbReference type="Proteomes" id="UP000036987">
    <property type="component" value="Unassembled WGS sequence"/>
</dbReference>
<proteinExistence type="inferred from homology"/>
<evidence type="ECO:0000313" key="7">
    <source>
        <dbReference type="EMBL" id="KMZ66473.1"/>
    </source>
</evidence>
<accession>A0A0K9PBL6</accession>
<dbReference type="STRING" id="29655.A0A0K9PBL6"/>
<comment type="subcellular location">
    <subcellularLocation>
        <location evidence="1">Membrane</location>
        <topology evidence="1">Multi-pass membrane protein</topology>
    </subcellularLocation>
</comment>
<gene>
    <name evidence="7" type="ORF">ZOSMA_29G01250</name>
</gene>
<keyword evidence="5 6" id="KW-0472">Membrane</keyword>
<comment type="similarity">
    <text evidence="2">Belongs to the tetraspanin (TM4SF) family.</text>
</comment>
<dbReference type="EMBL" id="LFYR01000980">
    <property type="protein sequence ID" value="KMZ66473.1"/>
    <property type="molecule type" value="Genomic_DNA"/>
</dbReference>
<sequence>MTMTGNIVGGINMVTLFISMPIIATGVYLSTQSDTLCLNPLQWPIILLGVVILSISITGCVGAFCRMSWLLILYLIAMPILIILLLSLTSFIYIVTVKSSGDYSDWMKQQVTSSSKWDTIKTCLISSDTCTTTITRFPSLKSGCCKPPTRCGFTFVAPTATATTTMSTVDRDCLLWGNGRMELCYECRSCKAGLLQSVRREWRKADLVLIISSALLFSMYLLSCVAYRRDKTDELFRRYIHGYT</sequence>
<feature type="transmembrane region" description="Helical" evidence="6">
    <location>
        <begin position="7"/>
        <end position="29"/>
    </location>
</feature>
<dbReference type="OMA" id="DQMQLCF"/>
<evidence type="ECO:0000256" key="6">
    <source>
        <dbReference type="SAM" id="Phobius"/>
    </source>
</evidence>
<evidence type="ECO:0000256" key="5">
    <source>
        <dbReference type="ARBA" id="ARBA00023136"/>
    </source>
</evidence>
<dbReference type="AlphaFoldDB" id="A0A0K9PBL6"/>
<dbReference type="GO" id="GO:0005886">
    <property type="term" value="C:plasma membrane"/>
    <property type="evidence" value="ECO:0000318"/>
    <property type="project" value="GO_Central"/>
</dbReference>
<keyword evidence="4 6" id="KW-1133">Transmembrane helix</keyword>
<keyword evidence="8" id="KW-1185">Reference proteome</keyword>
<evidence type="ECO:0000313" key="8">
    <source>
        <dbReference type="Proteomes" id="UP000036987"/>
    </source>
</evidence>
<evidence type="ECO:0000256" key="2">
    <source>
        <dbReference type="ARBA" id="ARBA00006840"/>
    </source>
</evidence>
<feature type="transmembrane region" description="Helical" evidence="6">
    <location>
        <begin position="71"/>
        <end position="95"/>
    </location>
</feature>
<dbReference type="InterPro" id="IPR044991">
    <property type="entry name" value="TET_plant"/>
</dbReference>
<keyword evidence="3 6" id="KW-0812">Transmembrane</keyword>
<organism evidence="7 8">
    <name type="scientific">Zostera marina</name>
    <name type="common">Eelgrass</name>
    <dbReference type="NCBI Taxonomy" id="29655"/>
    <lineage>
        <taxon>Eukaryota</taxon>
        <taxon>Viridiplantae</taxon>
        <taxon>Streptophyta</taxon>
        <taxon>Embryophyta</taxon>
        <taxon>Tracheophyta</taxon>
        <taxon>Spermatophyta</taxon>
        <taxon>Magnoliopsida</taxon>
        <taxon>Liliopsida</taxon>
        <taxon>Zosteraceae</taxon>
        <taxon>Zostera</taxon>
    </lineage>
</organism>
<feature type="transmembrane region" description="Helical" evidence="6">
    <location>
        <begin position="41"/>
        <end position="64"/>
    </location>
</feature>
<dbReference type="Pfam" id="PF00335">
    <property type="entry name" value="Tetraspanin"/>
    <property type="match status" value="1"/>
</dbReference>
<dbReference type="GO" id="GO:0009734">
    <property type="term" value="P:auxin-activated signaling pathway"/>
    <property type="evidence" value="ECO:0007669"/>
    <property type="project" value="InterPro"/>
</dbReference>
<reference evidence="8" key="1">
    <citation type="journal article" date="2016" name="Nature">
        <title>The genome of the seagrass Zostera marina reveals angiosperm adaptation to the sea.</title>
        <authorList>
            <person name="Olsen J.L."/>
            <person name="Rouze P."/>
            <person name="Verhelst B."/>
            <person name="Lin Y.-C."/>
            <person name="Bayer T."/>
            <person name="Collen J."/>
            <person name="Dattolo E."/>
            <person name="De Paoli E."/>
            <person name="Dittami S."/>
            <person name="Maumus F."/>
            <person name="Michel G."/>
            <person name="Kersting A."/>
            <person name="Lauritano C."/>
            <person name="Lohaus R."/>
            <person name="Toepel M."/>
            <person name="Tonon T."/>
            <person name="Vanneste K."/>
            <person name="Amirebrahimi M."/>
            <person name="Brakel J."/>
            <person name="Bostroem C."/>
            <person name="Chovatia M."/>
            <person name="Grimwood J."/>
            <person name="Jenkins J.W."/>
            <person name="Jueterbock A."/>
            <person name="Mraz A."/>
            <person name="Stam W.T."/>
            <person name="Tice H."/>
            <person name="Bornberg-Bauer E."/>
            <person name="Green P.J."/>
            <person name="Pearson G.A."/>
            <person name="Procaccini G."/>
            <person name="Duarte C.M."/>
            <person name="Schmutz J."/>
            <person name="Reusch T.B.H."/>
            <person name="Van de Peer Y."/>
        </authorList>
    </citation>
    <scope>NUCLEOTIDE SEQUENCE [LARGE SCALE GENOMIC DNA]</scope>
    <source>
        <strain evidence="8">cv. Finnish</strain>
    </source>
</reference>
<evidence type="ECO:0000256" key="1">
    <source>
        <dbReference type="ARBA" id="ARBA00004141"/>
    </source>
</evidence>
<dbReference type="OrthoDB" id="664300at2759"/>
<dbReference type="InterPro" id="IPR018499">
    <property type="entry name" value="Tetraspanin/Peripherin"/>
</dbReference>
<dbReference type="GO" id="GO:0009506">
    <property type="term" value="C:plasmodesma"/>
    <property type="evidence" value="ECO:0000318"/>
    <property type="project" value="GO_Central"/>
</dbReference>
<name>A0A0K9PBL6_ZOSMR</name>
<feature type="transmembrane region" description="Helical" evidence="6">
    <location>
        <begin position="207"/>
        <end position="227"/>
    </location>
</feature>
<comment type="caution">
    <text evidence="7">The sequence shown here is derived from an EMBL/GenBank/DDBJ whole genome shotgun (WGS) entry which is preliminary data.</text>
</comment>
<evidence type="ECO:0000256" key="4">
    <source>
        <dbReference type="ARBA" id="ARBA00022989"/>
    </source>
</evidence>
<protein>
    <submittedName>
        <fullName evidence="7">Protein TORNADO 2</fullName>
    </submittedName>
</protein>
<dbReference type="PANTHER" id="PTHR32191">
    <property type="entry name" value="TETRASPANIN-8-RELATED"/>
    <property type="match status" value="1"/>
</dbReference>